<dbReference type="Proteomes" id="UP000487268">
    <property type="component" value="Unassembled WGS sequence"/>
</dbReference>
<dbReference type="AlphaFoldDB" id="A0A7K0BTM7"/>
<comment type="caution">
    <text evidence="3">The sequence shown here is derived from an EMBL/GenBank/DDBJ whole genome shotgun (WGS) entry which is preliminary data.</text>
</comment>
<gene>
    <name evidence="3" type="ORF">ACRB68_26000</name>
</gene>
<dbReference type="OrthoDB" id="3485932at2"/>
<feature type="chain" id="PRO_5029504447" description="DUF6801 domain-containing protein" evidence="1">
    <location>
        <begin position="29"/>
        <end position="197"/>
    </location>
</feature>
<dbReference type="RefSeq" id="WP_153532754.1">
    <property type="nucleotide sequence ID" value="NZ_WEGH01000002.1"/>
</dbReference>
<name>A0A7K0BTM7_9ACTN</name>
<keyword evidence="1" id="KW-0732">Signal</keyword>
<sequence>MKSVIKYAAFVMAATAALTGTVAVPAQAATVNKVLTYSCSFGLFPNLSNENALISFAGTFDDTAQVNVGTTPVDITTALSFFQSTATGLAAAGVSSIQIDGSIRLNVTQPNGTTVPLYLSHSFPQRPVSSGTIFSMTDDTRLISLYFRSAGTAEYRLSNLAFTATLKNSSGATLGTSEVTCTVKPNQDNLVTTTVVS</sequence>
<feature type="signal peptide" evidence="1">
    <location>
        <begin position="1"/>
        <end position="28"/>
    </location>
</feature>
<reference evidence="3 4" key="1">
    <citation type="submission" date="2019-10" db="EMBL/GenBank/DDBJ databases">
        <title>Actinomadura rubteroloni sp. nov. and Actinomadura macrotermitis sp. nov., isolated from the gut of fungus growing-termite Macrotermes natalensis.</title>
        <authorList>
            <person name="Benndorf R."/>
            <person name="Martin K."/>
            <person name="Kuefner M."/>
            <person name="De Beer W."/>
            <person name="Kaster A.-K."/>
            <person name="Vollmers J."/>
            <person name="Poulsen M."/>
            <person name="Beemelmanns C."/>
        </authorList>
    </citation>
    <scope>NUCLEOTIDE SEQUENCE [LARGE SCALE GENOMIC DNA]</scope>
    <source>
        <strain evidence="3 4">RB68</strain>
    </source>
</reference>
<keyword evidence="4" id="KW-1185">Reference proteome</keyword>
<protein>
    <recommendedName>
        <fullName evidence="2">DUF6801 domain-containing protein</fullName>
    </recommendedName>
</protein>
<evidence type="ECO:0000259" key="2">
    <source>
        <dbReference type="Pfam" id="PF20611"/>
    </source>
</evidence>
<accession>A0A7K0BTM7</accession>
<evidence type="ECO:0000256" key="1">
    <source>
        <dbReference type="SAM" id="SignalP"/>
    </source>
</evidence>
<organism evidence="3 4">
    <name type="scientific">Actinomadura macrotermitis</name>
    <dbReference type="NCBI Taxonomy" id="2585200"/>
    <lineage>
        <taxon>Bacteria</taxon>
        <taxon>Bacillati</taxon>
        <taxon>Actinomycetota</taxon>
        <taxon>Actinomycetes</taxon>
        <taxon>Streptosporangiales</taxon>
        <taxon>Thermomonosporaceae</taxon>
        <taxon>Actinomadura</taxon>
    </lineage>
</organism>
<evidence type="ECO:0000313" key="4">
    <source>
        <dbReference type="Proteomes" id="UP000487268"/>
    </source>
</evidence>
<dbReference type="Pfam" id="PF20611">
    <property type="entry name" value="DUF6801"/>
    <property type="match status" value="1"/>
</dbReference>
<feature type="domain" description="DUF6801" evidence="2">
    <location>
        <begin position="36"/>
        <end position="189"/>
    </location>
</feature>
<dbReference type="EMBL" id="WEGH01000002">
    <property type="protein sequence ID" value="MQY04545.1"/>
    <property type="molecule type" value="Genomic_DNA"/>
</dbReference>
<evidence type="ECO:0000313" key="3">
    <source>
        <dbReference type="EMBL" id="MQY04545.1"/>
    </source>
</evidence>
<dbReference type="InterPro" id="IPR046542">
    <property type="entry name" value="DUF6801"/>
</dbReference>
<proteinExistence type="predicted"/>